<evidence type="ECO:0000313" key="2">
    <source>
        <dbReference type="Proteomes" id="UP000023152"/>
    </source>
</evidence>
<dbReference type="EMBL" id="ASPP01008625">
    <property type="protein sequence ID" value="ETO25327.1"/>
    <property type="molecule type" value="Genomic_DNA"/>
</dbReference>
<dbReference type="AlphaFoldDB" id="X6NJ00"/>
<name>X6NJ00_RETFI</name>
<organism evidence="1 2">
    <name type="scientific">Reticulomyxa filosa</name>
    <dbReference type="NCBI Taxonomy" id="46433"/>
    <lineage>
        <taxon>Eukaryota</taxon>
        <taxon>Sar</taxon>
        <taxon>Rhizaria</taxon>
        <taxon>Retaria</taxon>
        <taxon>Foraminifera</taxon>
        <taxon>Monothalamids</taxon>
        <taxon>Reticulomyxidae</taxon>
        <taxon>Reticulomyxa</taxon>
    </lineage>
</organism>
<reference evidence="1 2" key="1">
    <citation type="journal article" date="2013" name="Curr. Biol.">
        <title>The Genome of the Foraminiferan Reticulomyxa filosa.</title>
        <authorList>
            <person name="Glockner G."/>
            <person name="Hulsmann N."/>
            <person name="Schleicher M."/>
            <person name="Noegel A.A."/>
            <person name="Eichinger L."/>
            <person name="Gallinger C."/>
            <person name="Pawlowski J."/>
            <person name="Sierra R."/>
            <person name="Euteneuer U."/>
            <person name="Pillet L."/>
            <person name="Moustafa A."/>
            <person name="Platzer M."/>
            <person name="Groth M."/>
            <person name="Szafranski K."/>
            <person name="Schliwa M."/>
        </authorList>
    </citation>
    <scope>NUCLEOTIDE SEQUENCE [LARGE SCALE GENOMIC DNA]</scope>
</reference>
<proteinExistence type="predicted"/>
<comment type="caution">
    <text evidence="1">The sequence shown here is derived from an EMBL/GenBank/DDBJ whole genome shotgun (WGS) entry which is preliminary data.</text>
</comment>
<protein>
    <submittedName>
        <fullName evidence="1">Uncharacterized protein</fullName>
    </submittedName>
</protein>
<keyword evidence="2" id="KW-1185">Reference proteome</keyword>
<evidence type="ECO:0000313" key="1">
    <source>
        <dbReference type="EMBL" id="ETO25327.1"/>
    </source>
</evidence>
<accession>X6NJ00</accession>
<sequence length="383" mass="43467">MCNELGSLDFKLLLEGKEHMGTANCKVIMSSKNGYILVLIPSTSTLLSMHMQECISYLTSNSSNERSAMHDLCTVLKAHPSLGGYHTNLLHPYEHLHLSTDEKHLFLWNAFYLSYFYVSSFFQFTNPTPIWTIETETESKRWSASISVNRTDTILYGITHTKESESGSVKFYQLRKKEGQKKDNNNDGDDNDGVPVHVGELSLREKGLQLHQVLASPWIEDLYLLLCSNGDALLYSNDLDAMRASSSRPLLALTPKHKSTHSISQSPSLLACRGLLAHVQEASLLCAKWIPTNELVFVYSDLAAIENQSFKQTKNKVFLYTYIYKSKKVGVHVSIWDMKEVEKETIVLQSNPLCDYLCKTTSNDHYDYEYDYDENKDSVDVLG</sequence>
<dbReference type="Proteomes" id="UP000023152">
    <property type="component" value="Unassembled WGS sequence"/>
</dbReference>
<gene>
    <name evidence="1" type="ORF">RFI_11813</name>
</gene>